<gene>
    <name evidence="9" type="ORF">NC653_033106</name>
</gene>
<keyword evidence="6" id="KW-0408">Iron</keyword>
<dbReference type="PANTHER" id="PTHR24282">
    <property type="entry name" value="CYTOCHROME P450 FAMILY MEMBER"/>
    <property type="match status" value="1"/>
</dbReference>
<dbReference type="Proteomes" id="UP001164929">
    <property type="component" value="Chromosome 14"/>
</dbReference>
<dbReference type="EMBL" id="JAQIZT010000014">
    <property type="protein sequence ID" value="KAJ6972701.1"/>
    <property type="molecule type" value="Genomic_DNA"/>
</dbReference>
<evidence type="ECO:0000313" key="10">
    <source>
        <dbReference type="Proteomes" id="UP001164929"/>
    </source>
</evidence>
<keyword evidence="5" id="KW-0560">Oxidoreductase</keyword>
<comment type="similarity">
    <text evidence="2">Belongs to the cytochrome P450 family.</text>
</comment>
<keyword evidence="3" id="KW-0349">Heme</keyword>
<evidence type="ECO:0000256" key="7">
    <source>
        <dbReference type="ARBA" id="ARBA00023033"/>
    </source>
</evidence>
<evidence type="ECO:0000256" key="2">
    <source>
        <dbReference type="ARBA" id="ARBA00010617"/>
    </source>
</evidence>
<sequence length="245" mass="27809">MMHSELVHDASADDLSYTFLTIKLEKDRKVCLVEAIFLDQKASKKQGIKGPPPCSDLFGSLGKIKKLKKVADDMQNLNDMSPESSPTLSQMVISIRLVNHSFAFPPVGFSSSYGETLLFWYGPFPIITIADPELAEQDWARHRKILNNGFSMDKLKFDQFDLHKKWQERLRQGVLKECGMGIPNAEILLTSCKTSECLARLRNRPKSLHWPQFRNVGNENGAGLLLQVFSFSLSPEYKHRPLNNL</sequence>
<dbReference type="GO" id="GO:0016020">
    <property type="term" value="C:membrane"/>
    <property type="evidence" value="ECO:0007669"/>
    <property type="project" value="UniProtKB-SubCell"/>
</dbReference>
<proteinExistence type="inferred from homology"/>
<evidence type="ECO:0000256" key="3">
    <source>
        <dbReference type="ARBA" id="ARBA00022617"/>
    </source>
</evidence>
<keyword evidence="8" id="KW-0472">Membrane</keyword>
<evidence type="ECO:0000256" key="4">
    <source>
        <dbReference type="ARBA" id="ARBA00022723"/>
    </source>
</evidence>
<dbReference type="PANTHER" id="PTHR24282:SF135">
    <property type="entry name" value="CYTOCHROME P450 709B2"/>
    <property type="match status" value="1"/>
</dbReference>
<organism evidence="9 10">
    <name type="scientific">Populus alba x Populus x berolinensis</name>
    <dbReference type="NCBI Taxonomy" id="444605"/>
    <lineage>
        <taxon>Eukaryota</taxon>
        <taxon>Viridiplantae</taxon>
        <taxon>Streptophyta</taxon>
        <taxon>Embryophyta</taxon>
        <taxon>Tracheophyta</taxon>
        <taxon>Spermatophyta</taxon>
        <taxon>Magnoliopsida</taxon>
        <taxon>eudicotyledons</taxon>
        <taxon>Gunneridae</taxon>
        <taxon>Pentapetalae</taxon>
        <taxon>rosids</taxon>
        <taxon>fabids</taxon>
        <taxon>Malpighiales</taxon>
        <taxon>Salicaceae</taxon>
        <taxon>Saliceae</taxon>
        <taxon>Populus</taxon>
    </lineage>
</organism>
<dbReference type="GO" id="GO:0016705">
    <property type="term" value="F:oxidoreductase activity, acting on paired donors, with incorporation or reduction of molecular oxygen"/>
    <property type="evidence" value="ECO:0007669"/>
    <property type="project" value="UniProtKB-ARBA"/>
</dbReference>
<evidence type="ECO:0000256" key="6">
    <source>
        <dbReference type="ARBA" id="ARBA00023004"/>
    </source>
</evidence>
<dbReference type="InterPro" id="IPR050665">
    <property type="entry name" value="Cytochrome_P450_Monooxygen"/>
</dbReference>
<accession>A0AAD6LT32</accession>
<keyword evidence="10" id="KW-1185">Reference proteome</keyword>
<evidence type="ECO:0000256" key="8">
    <source>
        <dbReference type="ARBA" id="ARBA00023136"/>
    </source>
</evidence>
<dbReference type="GO" id="GO:0004497">
    <property type="term" value="F:monooxygenase activity"/>
    <property type="evidence" value="ECO:0007669"/>
    <property type="project" value="UniProtKB-KW"/>
</dbReference>
<dbReference type="AlphaFoldDB" id="A0AAD6LT32"/>
<comment type="subcellular location">
    <subcellularLocation>
        <location evidence="1">Membrane</location>
        <topology evidence="1">Single-pass membrane protein</topology>
    </subcellularLocation>
</comment>
<keyword evidence="4" id="KW-0479">Metal-binding</keyword>
<name>A0AAD6LT32_9ROSI</name>
<evidence type="ECO:0000313" key="9">
    <source>
        <dbReference type="EMBL" id="KAJ6972701.1"/>
    </source>
</evidence>
<protein>
    <submittedName>
        <fullName evidence="9">Uncharacterized protein</fullName>
    </submittedName>
</protein>
<keyword evidence="7" id="KW-0503">Monooxygenase</keyword>
<comment type="caution">
    <text evidence="9">The sequence shown here is derived from an EMBL/GenBank/DDBJ whole genome shotgun (WGS) entry which is preliminary data.</text>
</comment>
<evidence type="ECO:0000256" key="5">
    <source>
        <dbReference type="ARBA" id="ARBA00023002"/>
    </source>
</evidence>
<evidence type="ECO:0000256" key="1">
    <source>
        <dbReference type="ARBA" id="ARBA00004167"/>
    </source>
</evidence>
<reference evidence="9" key="1">
    <citation type="journal article" date="2023" name="Mol. Ecol. Resour.">
        <title>Chromosome-level genome assembly of a triploid poplar Populus alba 'Berolinensis'.</title>
        <authorList>
            <person name="Chen S."/>
            <person name="Yu Y."/>
            <person name="Wang X."/>
            <person name="Wang S."/>
            <person name="Zhang T."/>
            <person name="Zhou Y."/>
            <person name="He R."/>
            <person name="Meng N."/>
            <person name="Wang Y."/>
            <person name="Liu W."/>
            <person name="Liu Z."/>
            <person name="Liu J."/>
            <person name="Guo Q."/>
            <person name="Huang H."/>
            <person name="Sederoff R.R."/>
            <person name="Wang G."/>
            <person name="Qu G."/>
            <person name="Chen S."/>
        </authorList>
    </citation>
    <scope>NUCLEOTIDE SEQUENCE</scope>
    <source>
        <strain evidence="9">SC-2020</strain>
    </source>
</reference>
<dbReference type="GO" id="GO:0046872">
    <property type="term" value="F:metal ion binding"/>
    <property type="evidence" value="ECO:0007669"/>
    <property type="project" value="UniProtKB-KW"/>
</dbReference>